<dbReference type="OrthoDB" id="9816009at2"/>
<feature type="region of interest" description="Disordered" evidence="2">
    <location>
        <begin position="912"/>
        <end position="962"/>
    </location>
</feature>
<sequence>MSRAARAGRGAWRCVALSALAFLALLVAFAGPAFAERRVALVIGNSTYKNVVALTNPKNDAEDVATTLRDLGFEVMIRTDVEKNAIRPVLKDFSRLVAGADTALVYYAGHALQYQGRFFLMPTDAALEDEDALKFDMLPADDIREVLNKVAGIRIMIFDACRNDPFTERPALRTTPTAPQGQTRGLTRVMRPQGSIVAFATAPFDVAEDGKARNSPFTRAFLKWSKEPGLEITQMFRRVTKDVFDSTGGRQAPEITISLLEEYYLNRTESDRMFWARIRWSSDIGDFRDFLSRFPASEFAPDARFRLQVLDEARKVLEEARRKEEAAAAAERERKARERQEQACAAEAARVAELAGAGGKADLTALKQQAECPATAGRVDQALAALATREAAEKARAEAEAARIAREELCRKEAAQIDAAAATGKRPDLQALVAKATCPESRGRIDTALAEIGRREAAEKQRLEAEAAQKAREAQEKAEAAAKLAREEACRKEETQIDQLATAGRRPDLQAIAAKTACPDAKGRIETALAAIAAREVADKQRLDAEAAQKAREAQEKAEAAAKLAREEACRKDEAQVTSLTAAGRASELQALAAKSICPDTRGRVDLALAEIGKRELAEKQRQELEAAQKAREAQEKAEAAARVAKEEACRKEAGQIDGFAAAGRRPELQALVAKTTCADNRGRIDTALADLARREEAAARDKAEAAAKRDREAAERQCETEQAAFDRLDRGLEAKLSGFAAGAKCPRVLEAVNAEIERLRGEKQAAEEVCVREAGEVERLRGLGEAAREELGRFAAALTCARLKPVVLASLEVKPPQVPDVTPPVTIDPATRITRAETALKRLGCYDGAIDARRESQALDAARTYLRHRGQSVDRNKVVIDETLLARLEAEPEGRVCPLVCGDNEVVQDGRCVEKKERPKPKVAEPREPRPPRAEPKAEPKAEARPEPPKPQQKLPTMLGI</sequence>
<dbReference type="InterPro" id="IPR029030">
    <property type="entry name" value="Caspase-like_dom_sf"/>
</dbReference>
<feature type="compositionally biased region" description="Basic and acidic residues" evidence="2">
    <location>
        <begin position="912"/>
        <end position="949"/>
    </location>
</feature>
<name>A0A4Q9VNZ6_9HYPH</name>
<organism evidence="5 6">
    <name type="scientific">Siculibacillus lacustris</name>
    <dbReference type="NCBI Taxonomy" id="1549641"/>
    <lineage>
        <taxon>Bacteria</taxon>
        <taxon>Pseudomonadati</taxon>
        <taxon>Pseudomonadota</taxon>
        <taxon>Alphaproteobacteria</taxon>
        <taxon>Hyphomicrobiales</taxon>
        <taxon>Ancalomicrobiaceae</taxon>
        <taxon>Siculibacillus</taxon>
    </lineage>
</organism>
<dbReference type="InterPro" id="IPR011600">
    <property type="entry name" value="Pept_C14_caspase"/>
</dbReference>
<dbReference type="InterPro" id="IPR001309">
    <property type="entry name" value="Pept_C14_p20"/>
</dbReference>
<feature type="coiled-coil region" evidence="1">
    <location>
        <begin position="307"/>
        <end position="343"/>
    </location>
</feature>
<dbReference type="GO" id="GO:0006508">
    <property type="term" value="P:proteolysis"/>
    <property type="evidence" value="ECO:0007669"/>
    <property type="project" value="InterPro"/>
</dbReference>
<dbReference type="AlphaFoldDB" id="A0A4Q9VNZ6"/>
<keyword evidence="1" id="KW-0175">Coiled coil</keyword>
<evidence type="ECO:0000256" key="3">
    <source>
        <dbReference type="SAM" id="SignalP"/>
    </source>
</evidence>
<dbReference type="Gene3D" id="3.40.50.1460">
    <property type="match status" value="1"/>
</dbReference>
<evidence type="ECO:0000313" key="6">
    <source>
        <dbReference type="Proteomes" id="UP000292781"/>
    </source>
</evidence>
<dbReference type="GO" id="GO:0004197">
    <property type="term" value="F:cysteine-type endopeptidase activity"/>
    <property type="evidence" value="ECO:0007669"/>
    <property type="project" value="InterPro"/>
</dbReference>
<comment type="caution">
    <text evidence="5">The sequence shown here is derived from an EMBL/GenBank/DDBJ whole genome shotgun (WGS) entry which is preliminary data.</text>
</comment>
<feature type="chain" id="PRO_5020608971" description="Caspase family p20 domain-containing protein" evidence="3">
    <location>
        <begin position="36"/>
        <end position="962"/>
    </location>
</feature>
<feature type="coiled-coil region" evidence="1">
    <location>
        <begin position="457"/>
        <end position="488"/>
    </location>
</feature>
<evidence type="ECO:0000313" key="5">
    <source>
        <dbReference type="EMBL" id="TBW36587.1"/>
    </source>
</evidence>
<dbReference type="PANTHER" id="PTHR22576:SF37">
    <property type="entry name" value="MUCOSA-ASSOCIATED LYMPHOID TISSUE LYMPHOMA TRANSLOCATION PROTEIN 1"/>
    <property type="match status" value="1"/>
</dbReference>
<proteinExistence type="predicted"/>
<dbReference type="SUPFAM" id="SSF52129">
    <property type="entry name" value="Caspase-like"/>
    <property type="match status" value="1"/>
</dbReference>
<feature type="domain" description="Caspase family p20" evidence="4">
    <location>
        <begin position="36"/>
        <end position="113"/>
    </location>
</feature>
<dbReference type="Proteomes" id="UP000292781">
    <property type="component" value="Unassembled WGS sequence"/>
</dbReference>
<dbReference type="RefSeq" id="WP_131310094.1">
    <property type="nucleotide sequence ID" value="NZ_SJFN01000019.1"/>
</dbReference>
<feature type="coiled-coil region" evidence="1">
    <location>
        <begin position="614"/>
        <end position="648"/>
    </location>
</feature>
<dbReference type="Pfam" id="PF00656">
    <property type="entry name" value="Peptidase_C14"/>
    <property type="match status" value="1"/>
</dbReference>
<gene>
    <name evidence="5" type="ORF">EYW49_13385</name>
</gene>
<dbReference type="PROSITE" id="PS50208">
    <property type="entry name" value="CASPASE_P20"/>
    <property type="match status" value="1"/>
</dbReference>
<keyword evidence="6" id="KW-1185">Reference proteome</keyword>
<evidence type="ECO:0000256" key="2">
    <source>
        <dbReference type="SAM" id="MobiDB-lite"/>
    </source>
</evidence>
<dbReference type="EMBL" id="SJFN01000019">
    <property type="protein sequence ID" value="TBW36587.1"/>
    <property type="molecule type" value="Genomic_DNA"/>
</dbReference>
<dbReference type="PANTHER" id="PTHR22576">
    <property type="entry name" value="MUCOSA ASSOCIATED LYMPHOID TISSUE LYMPHOMA TRANSLOCATION PROTEIN 1/PARACASPASE"/>
    <property type="match status" value="1"/>
</dbReference>
<reference evidence="5 6" key="1">
    <citation type="submission" date="2019-02" db="EMBL/GenBank/DDBJ databases">
        <title>Siculibacillus lacustris gen. nov., sp. nov., a new rosette-forming bacterium isolated from a freshwater crater lake (Lake St. Ana, Romania).</title>
        <authorList>
            <person name="Felfoldi T."/>
            <person name="Marton Z."/>
            <person name="Szabo A."/>
            <person name="Mentes A."/>
            <person name="Boka K."/>
            <person name="Marialigeti K."/>
            <person name="Mathe I."/>
            <person name="Koncz M."/>
            <person name="Schumann P."/>
            <person name="Toth E."/>
        </authorList>
    </citation>
    <scope>NUCLEOTIDE SEQUENCE [LARGE SCALE GENOMIC DNA]</scope>
    <source>
        <strain evidence="5 6">SA-279</strain>
    </source>
</reference>
<evidence type="ECO:0000259" key="4">
    <source>
        <dbReference type="PROSITE" id="PS50208"/>
    </source>
</evidence>
<protein>
    <recommendedName>
        <fullName evidence="4">Caspase family p20 domain-containing protein</fullName>
    </recommendedName>
</protein>
<keyword evidence="3" id="KW-0732">Signal</keyword>
<accession>A0A4Q9VNZ6</accession>
<feature type="signal peptide" evidence="3">
    <location>
        <begin position="1"/>
        <end position="35"/>
    </location>
</feature>
<evidence type="ECO:0000256" key="1">
    <source>
        <dbReference type="SAM" id="Coils"/>
    </source>
</evidence>
<dbReference type="InterPro" id="IPR052039">
    <property type="entry name" value="Caspase-related_regulators"/>
</dbReference>
<feature type="coiled-coil region" evidence="1">
    <location>
        <begin position="538"/>
        <end position="568"/>
    </location>
</feature>